<dbReference type="OrthoDB" id="3785108at2"/>
<gene>
    <name evidence="1" type="ORF">FE697_001745</name>
</gene>
<dbReference type="Proteomes" id="UP000307768">
    <property type="component" value="Unassembled WGS sequence"/>
</dbReference>
<dbReference type="EMBL" id="VDFQ02000001">
    <property type="protein sequence ID" value="KAA1424674.1"/>
    <property type="molecule type" value="Genomic_DNA"/>
</dbReference>
<organism evidence="1 2">
    <name type="scientific">Mumia zhuanghuii</name>
    <dbReference type="NCBI Taxonomy" id="2585211"/>
    <lineage>
        <taxon>Bacteria</taxon>
        <taxon>Bacillati</taxon>
        <taxon>Actinomycetota</taxon>
        <taxon>Actinomycetes</taxon>
        <taxon>Propionibacteriales</taxon>
        <taxon>Nocardioidaceae</taxon>
        <taxon>Mumia</taxon>
    </lineage>
</organism>
<evidence type="ECO:0000313" key="1">
    <source>
        <dbReference type="EMBL" id="KAA1424674.1"/>
    </source>
</evidence>
<evidence type="ECO:0000313" key="2">
    <source>
        <dbReference type="Proteomes" id="UP000307768"/>
    </source>
</evidence>
<reference evidence="1 2" key="1">
    <citation type="submission" date="2019-09" db="EMBL/GenBank/DDBJ databases">
        <title>Mumia zhuanghuii sp. nov. isolated from the intestinal contents of plateau pika (Ochotona curzoniae) in the Qinghai-Tibet plateau of China.</title>
        <authorList>
            <person name="Tian Z."/>
        </authorList>
    </citation>
    <scope>NUCLEOTIDE SEQUENCE [LARGE SCALE GENOMIC DNA]</scope>
    <source>
        <strain evidence="2">350</strain>
    </source>
</reference>
<sequence>MKFTEREMTVAVEAVARQAFEALPGFMRRKVGAASWEELPKMSRYNLLSAASTLLLPSLTALPERPTVGATPAFTDEEYDAAAESVLRDRVERSEPGAWEKISPRKRRKQVEAAVLALRAGVEAMPHRQDPDALIVPDHL</sequence>
<dbReference type="RefSeq" id="WP_149767695.1">
    <property type="nucleotide sequence ID" value="NZ_VDFQ02000001.1"/>
</dbReference>
<name>A0A5Q6S2T0_9ACTN</name>
<protein>
    <submittedName>
        <fullName evidence="1">Uncharacterized protein</fullName>
    </submittedName>
</protein>
<accession>A0A5Q6S2T0</accession>
<comment type="caution">
    <text evidence="1">The sequence shown here is derived from an EMBL/GenBank/DDBJ whole genome shotgun (WGS) entry which is preliminary data.</text>
</comment>
<proteinExistence type="predicted"/>
<dbReference type="AlphaFoldDB" id="A0A5Q6S2T0"/>